<evidence type="ECO:0000256" key="2">
    <source>
        <dbReference type="ARBA" id="ARBA00022833"/>
    </source>
</evidence>
<dbReference type="InterPro" id="IPR011993">
    <property type="entry name" value="PH-like_dom_sf"/>
</dbReference>
<dbReference type="Gene3D" id="1.20.900.10">
    <property type="entry name" value="Dbl homology (DH) domain"/>
    <property type="match status" value="1"/>
</dbReference>
<evidence type="ECO:0000256" key="3">
    <source>
        <dbReference type="SAM" id="MobiDB-lite"/>
    </source>
</evidence>
<evidence type="ECO:0008006" key="8">
    <source>
        <dbReference type="Google" id="ProtNLM"/>
    </source>
</evidence>
<dbReference type="OrthoDB" id="660555at2759"/>
<comment type="caution">
    <text evidence="6">The sequence shown here is derived from an EMBL/GenBank/DDBJ whole genome shotgun (WGS) entry which is preliminary data.</text>
</comment>
<accession>A0A1Y2EVA8</accession>
<dbReference type="Gene3D" id="2.30.29.30">
    <property type="entry name" value="Pleckstrin-homology domain (PH domain)/Phosphotyrosine-binding domain (PTB)"/>
    <property type="match status" value="1"/>
</dbReference>
<evidence type="ECO:0000256" key="1">
    <source>
        <dbReference type="ARBA" id="ARBA00022723"/>
    </source>
</evidence>
<name>A0A1Y2EVA8_9FUNG</name>
<proteinExistence type="predicted"/>
<dbReference type="InterPro" id="IPR035899">
    <property type="entry name" value="DBL_dom_sf"/>
</dbReference>
<dbReference type="InterPro" id="IPR046349">
    <property type="entry name" value="C1-like_sf"/>
</dbReference>
<evidence type="ECO:0000259" key="5">
    <source>
        <dbReference type="PROSITE" id="PS50081"/>
    </source>
</evidence>
<feature type="domain" description="DH" evidence="4">
    <location>
        <begin position="885"/>
        <end position="1072"/>
    </location>
</feature>
<reference evidence="6 7" key="1">
    <citation type="submission" date="2016-08" db="EMBL/GenBank/DDBJ databases">
        <title>A Parts List for Fungal Cellulosomes Revealed by Comparative Genomics.</title>
        <authorList>
            <consortium name="DOE Joint Genome Institute"/>
            <person name="Haitjema C.H."/>
            <person name="Gilmore S.P."/>
            <person name="Henske J.K."/>
            <person name="Solomon K.V."/>
            <person name="De Groot R."/>
            <person name="Kuo A."/>
            <person name="Mondo S.J."/>
            <person name="Salamov A.A."/>
            <person name="Labutti K."/>
            <person name="Zhao Z."/>
            <person name="Chiniquy J."/>
            <person name="Barry K."/>
            <person name="Brewer H.M."/>
            <person name="Purvine S.O."/>
            <person name="Wright A.T."/>
            <person name="Boxma B."/>
            <person name="Van Alen T."/>
            <person name="Hackstein J.H."/>
            <person name="Baker S.E."/>
            <person name="Grigoriev I.V."/>
            <person name="O'Malley M.A."/>
        </authorList>
    </citation>
    <scope>NUCLEOTIDE SEQUENCE [LARGE SCALE GENOMIC DNA]</scope>
    <source>
        <strain evidence="6 7">G1</strain>
    </source>
</reference>
<dbReference type="EMBL" id="MCOG01000025">
    <property type="protein sequence ID" value="ORY75513.1"/>
    <property type="molecule type" value="Genomic_DNA"/>
</dbReference>
<dbReference type="InterPro" id="IPR002219">
    <property type="entry name" value="PKC_DAG/PE"/>
</dbReference>
<dbReference type="SMART" id="SM00325">
    <property type="entry name" value="RhoGEF"/>
    <property type="match status" value="1"/>
</dbReference>
<dbReference type="Pfam" id="PF00621">
    <property type="entry name" value="RhoGEF"/>
    <property type="match status" value="1"/>
</dbReference>
<dbReference type="SUPFAM" id="SSF57889">
    <property type="entry name" value="Cysteine-rich domain"/>
    <property type="match status" value="1"/>
</dbReference>
<dbReference type="CDD" id="cd00029">
    <property type="entry name" value="C1"/>
    <property type="match status" value="1"/>
</dbReference>
<evidence type="ECO:0000313" key="6">
    <source>
        <dbReference type="EMBL" id="ORY75513.1"/>
    </source>
</evidence>
<sequence>MENNESSIIVNSNNIINNKENVSKNDNIKTEGEKIDNLIPLNDDLFRYHGDSNIKKNDNEDNVENIDNKNYITSTNDDNNFSLTEKSFHLLKNEITCKHSINVISEESENDDDNSCTKNQIQNNNDGLSINKNKENVNNEKSIKVENNENNENNENIQNMKSSINDNLMLKNEFSNDSIAHIKKEISLNKSINDIESLNFETVSITDNRSIATNSIYSINKESSENIGESINNEAIIFQSCNFSRSKINYAYSDDFDYLTYCKKAEEYIKSYKIDNEDEQSKKFLLFKPFYSIANGIISKQLNENEKFIGSNFYTSHAGYINIIKKKATLDYIWNYPIAQIYLLMFLIQRDSELANLFLFYIEADNYRINSPHILSINRKQQSLKIFESYFVQSSETYINWKYFLKKIPVNKLFKKLKTQLDSGTSLLFDDYLFFSMLIMEKIFYGEDIISMNGNDFKKDKKNKNSSSNGQPIIESFENSVFYQEMINDSILSSCVTSSVSLKRAAERILNIPISYFNSMETLRKISKFLIRIGVEKHIVSESKIMQQLKLKGKEGSLKQKMKHSRTQTDMMSLFSKGNDSGTSYNLTRTLSSKSSRSTQSNNENHESKNDIILKYQPEDGLSVNHVFVKYTDKKFTMCEYCFDDKQISKKDLKSLYQCETCNMIVHKCCRKLVMFDCMENTKSIYDQYEGDDEEIILKIQERIKAINNEIKLEESIQDGAKRVYELSSKNSSEKNSNSLVEHSLKKVSVLKNELNKNIIYLNKLEAKIKAKKEQMEKNKIEDSLLKEINVKYIKDDETVDVTIKIQEINTTTEIILNLIDKLNLTGKFNDYTLNYVSKSHNMIELMYTETPLKNIIDAENIEFTLKNITKGNKRDSKDSYNFEKRLNVANEIHETEKNYLQKLIQIRVFFIEPMILSKIFTQKNINIIFDNVLDILESHKILVKSLNDLWRNIDDIIELEEKLVQIYIDILPRISQEYCHYCSNRAIGDELLLKLSNEDPKIKKFISECENTNKESLDKLTLKDLLIEPMHRITRYSILFKRLSGYINYPPHKINIFLSQLEDEMKKINICVGEMDSKQKIIKMEKILDWNNAFYKFHIDCDQRKLLNSQEFNLIDKYGHSSKVTVYAFNDLIIVIKMKKNIPVLCIPPITYECCNIIDCFETTDTDIDNTIKIIHNQHNVYVFQANSRSDKKNWLNKISLIRVSFCLALYMSKNQPTILIKEGEGEGSIAPSESSYDNASSIASSSKRSFFSSLFDKGSRRYSNNSTSVRKLSSVSLDTGKQKSDFLGRRFSSSKKGEQFYKTSGVGNHEDSFATVSEMFNKNNSNDSING</sequence>
<dbReference type="Gene3D" id="3.30.60.20">
    <property type="match status" value="1"/>
</dbReference>
<protein>
    <recommendedName>
        <fullName evidence="8">Dbl homology domain-containing protein</fullName>
    </recommendedName>
</protein>
<feature type="compositionally biased region" description="Polar residues" evidence="3">
    <location>
        <begin position="568"/>
        <end position="585"/>
    </location>
</feature>
<dbReference type="PANTHER" id="PTHR12673:SF159">
    <property type="entry name" value="LD03170P"/>
    <property type="match status" value="1"/>
</dbReference>
<keyword evidence="7" id="KW-1185">Reference proteome</keyword>
<dbReference type="Proteomes" id="UP000193920">
    <property type="component" value="Unassembled WGS sequence"/>
</dbReference>
<evidence type="ECO:0000313" key="7">
    <source>
        <dbReference type="Proteomes" id="UP000193920"/>
    </source>
</evidence>
<dbReference type="PANTHER" id="PTHR12673">
    <property type="entry name" value="FACIOGENITAL DYSPLASIA PROTEIN"/>
    <property type="match status" value="1"/>
</dbReference>
<dbReference type="GO" id="GO:0046872">
    <property type="term" value="F:metal ion binding"/>
    <property type="evidence" value="ECO:0007669"/>
    <property type="project" value="UniProtKB-KW"/>
</dbReference>
<feature type="domain" description="Phorbol-ester/DAG-type" evidence="5">
    <location>
        <begin position="625"/>
        <end position="678"/>
    </location>
</feature>
<dbReference type="SUPFAM" id="SSF48065">
    <property type="entry name" value="DBL homology domain (DH-domain)"/>
    <property type="match status" value="1"/>
</dbReference>
<dbReference type="SUPFAM" id="SSF50729">
    <property type="entry name" value="PH domain-like"/>
    <property type="match status" value="1"/>
</dbReference>
<dbReference type="PROSITE" id="PS50081">
    <property type="entry name" value="ZF_DAG_PE_2"/>
    <property type="match status" value="1"/>
</dbReference>
<dbReference type="InterPro" id="IPR051092">
    <property type="entry name" value="FYVE_RhoGEF_PH"/>
</dbReference>
<organism evidence="6 7">
    <name type="scientific">Neocallimastix californiae</name>
    <dbReference type="NCBI Taxonomy" id="1754190"/>
    <lineage>
        <taxon>Eukaryota</taxon>
        <taxon>Fungi</taxon>
        <taxon>Fungi incertae sedis</taxon>
        <taxon>Chytridiomycota</taxon>
        <taxon>Chytridiomycota incertae sedis</taxon>
        <taxon>Neocallimastigomycetes</taxon>
        <taxon>Neocallimastigales</taxon>
        <taxon>Neocallimastigaceae</taxon>
        <taxon>Neocallimastix</taxon>
    </lineage>
</organism>
<dbReference type="PROSITE" id="PS50010">
    <property type="entry name" value="DH_2"/>
    <property type="match status" value="1"/>
</dbReference>
<gene>
    <name evidence="6" type="ORF">LY90DRAFT_665819</name>
</gene>
<keyword evidence="1" id="KW-0479">Metal-binding</keyword>
<dbReference type="STRING" id="1754190.A0A1Y2EVA8"/>
<dbReference type="InterPro" id="IPR000219">
    <property type="entry name" value="DH_dom"/>
</dbReference>
<feature type="region of interest" description="Disordered" evidence="3">
    <location>
        <begin position="556"/>
        <end position="610"/>
    </location>
</feature>
<dbReference type="GO" id="GO:0005085">
    <property type="term" value="F:guanyl-nucleotide exchange factor activity"/>
    <property type="evidence" value="ECO:0007669"/>
    <property type="project" value="InterPro"/>
</dbReference>
<keyword evidence="2" id="KW-0862">Zinc</keyword>
<evidence type="ECO:0000259" key="4">
    <source>
        <dbReference type="PROSITE" id="PS50010"/>
    </source>
</evidence>
<dbReference type="GO" id="GO:0005737">
    <property type="term" value="C:cytoplasm"/>
    <property type="evidence" value="ECO:0007669"/>
    <property type="project" value="TreeGrafter"/>
</dbReference>
<feature type="compositionally biased region" description="Low complexity" evidence="3">
    <location>
        <begin position="586"/>
        <end position="603"/>
    </location>
</feature>